<dbReference type="Proteomes" id="UP000515514">
    <property type="component" value="Chromosome"/>
</dbReference>
<protein>
    <recommendedName>
        <fullName evidence="4">Outer membrane protein beta-barrel domain-containing protein</fullName>
    </recommendedName>
</protein>
<evidence type="ECO:0000313" key="3">
    <source>
        <dbReference type="Proteomes" id="UP000515514"/>
    </source>
</evidence>
<sequence>MNLNIKKILFCLCLFSVLLTSGQEIEEEDSNSSDWVQDDHFGVFKVGLYVPLVMGDNFANKALKQDAGVEVAFMVNIFDSPVLLGVNFNHFHADVVDPQLVGNYTGADINSIGPMIGYQVLNDTNWRGTVALGYGFVKYKNSGKNFDFSDSGGSLTVAPSMGYHFSRHIGAYGELAFRRDFLNIESPSELKTFFNGATYISFSLGVRIVI</sequence>
<evidence type="ECO:0000256" key="1">
    <source>
        <dbReference type="SAM" id="SignalP"/>
    </source>
</evidence>
<organism evidence="2 3">
    <name type="scientific">Constantimarinum furrinae</name>
    <dbReference type="NCBI Taxonomy" id="2562285"/>
    <lineage>
        <taxon>Bacteria</taxon>
        <taxon>Pseudomonadati</taxon>
        <taxon>Bacteroidota</taxon>
        <taxon>Flavobacteriia</taxon>
        <taxon>Flavobacteriales</taxon>
        <taxon>Flavobacteriaceae</taxon>
        <taxon>Altibacter/Constantimarinum group</taxon>
        <taxon>Constantimarinum</taxon>
    </lineage>
</organism>
<evidence type="ECO:0000313" key="2">
    <source>
        <dbReference type="EMBL" id="QNJ98244.1"/>
    </source>
</evidence>
<evidence type="ECO:0008006" key="4">
    <source>
        <dbReference type="Google" id="ProtNLM"/>
    </source>
</evidence>
<name>A0A7G8PV78_9FLAO</name>
<dbReference type="RefSeq" id="WP_186987852.1">
    <property type="nucleotide sequence ID" value="NZ_CP052909.1"/>
</dbReference>
<accession>A0A7G8PV78</accession>
<dbReference type="EMBL" id="CP052909">
    <property type="protein sequence ID" value="QNJ98244.1"/>
    <property type="molecule type" value="Genomic_DNA"/>
</dbReference>
<keyword evidence="3" id="KW-1185">Reference proteome</keyword>
<keyword evidence="1" id="KW-0732">Signal</keyword>
<reference evidence="2 3" key="1">
    <citation type="submission" date="2020-04" db="EMBL/GenBank/DDBJ databases">
        <title>Genome sequence of Altibacter aquimarinus strain ALE3EI.</title>
        <authorList>
            <person name="Oh H.-M."/>
            <person name="Jang D."/>
        </authorList>
    </citation>
    <scope>NUCLEOTIDE SEQUENCE [LARGE SCALE GENOMIC DNA]</scope>
    <source>
        <strain evidence="2 3">ALE3EI</strain>
    </source>
</reference>
<gene>
    <name evidence="2" type="ORF">ALE3EI_1692</name>
</gene>
<feature type="chain" id="PRO_5028939637" description="Outer membrane protein beta-barrel domain-containing protein" evidence="1">
    <location>
        <begin position="23"/>
        <end position="210"/>
    </location>
</feature>
<feature type="signal peptide" evidence="1">
    <location>
        <begin position="1"/>
        <end position="22"/>
    </location>
</feature>
<proteinExistence type="predicted"/>
<dbReference type="KEGG" id="alti:ALE3EI_1692"/>
<dbReference type="AlphaFoldDB" id="A0A7G8PV78"/>